<reference evidence="1 2" key="1">
    <citation type="journal article" date="2011" name="Stand. Genomic Sci.">
        <title>Complete genome sequence of Rhodospirillum rubrum type strain (S1).</title>
        <authorList>
            <person name="Munk A.C."/>
            <person name="Copeland A."/>
            <person name="Lucas S."/>
            <person name="Lapidus A."/>
            <person name="Del Rio T.G."/>
            <person name="Barry K."/>
            <person name="Detter J.C."/>
            <person name="Hammon N."/>
            <person name="Israni S."/>
            <person name="Pitluck S."/>
            <person name="Brettin T."/>
            <person name="Bruce D."/>
            <person name="Han C."/>
            <person name="Tapia R."/>
            <person name="Gilna P."/>
            <person name="Schmutz J."/>
            <person name="Larimer F."/>
            <person name="Land M."/>
            <person name="Kyrpides N.C."/>
            <person name="Mavromatis K."/>
            <person name="Richardson P."/>
            <person name="Rohde M."/>
            <person name="Goker M."/>
            <person name="Klenk H.P."/>
            <person name="Zhang Y."/>
            <person name="Roberts G.P."/>
            <person name="Reslewic S."/>
            <person name="Schwartz D.C."/>
        </authorList>
    </citation>
    <scope>NUCLEOTIDE SEQUENCE [LARGE SCALE GENOMIC DNA]</scope>
    <source>
        <strain evidence="2">ATCC 11170 / ATH 1.1.1 / DSM 467 / LMG 4362 / NCIMB 8255 / S1</strain>
    </source>
</reference>
<name>Q2RSJ3_RHORT</name>
<gene>
    <name evidence="1" type="ordered locus">Rru_A2102</name>
</gene>
<dbReference type="KEGG" id="rru:Rru_A2102"/>
<keyword evidence="2" id="KW-1185">Reference proteome</keyword>
<evidence type="ECO:0000313" key="1">
    <source>
        <dbReference type="EMBL" id="ABC22902.1"/>
    </source>
</evidence>
<evidence type="ECO:0000313" key="2">
    <source>
        <dbReference type="Proteomes" id="UP000001929"/>
    </source>
</evidence>
<dbReference type="PATRIC" id="fig|269796.9.peg.2192"/>
<dbReference type="EMBL" id="CP000230">
    <property type="protein sequence ID" value="ABC22902.1"/>
    <property type="molecule type" value="Genomic_DNA"/>
</dbReference>
<dbReference type="STRING" id="269796.Rru_A2102"/>
<dbReference type="HOGENOM" id="CLU_2481285_0_0_5"/>
<protein>
    <submittedName>
        <fullName evidence="1">Uncharacterized protein</fullName>
    </submittedName>
</protein>
<dbReference type="AlphaFoldDB" id="Q2RSJ3"/>
<organism evidence="1 2">
    <name type="scientific">Rhodospirillum rubrum (strain ATCC 11170 / ATH 1.1.1 / DSM 467 / LMG 4362 / NCIMB 8255 / S1)</name>
    <dbReference type="NCBI Taxonomy" id="269796"/>
    <lineage>
        <taxon>Bacteria</taxon>
        <taxon>Pseudomonadati</taxon>
        <taxon>Pseudomonadota</taxon>
        <taxon>Alphaproteobacteria</taxon>
        <taxon>Rhodospirillales</taxon>
        <taxon>Rhodospirillaceae</taxon>
        <taxon>Rhodospirillum</taxon>
    </lineage>
</organism>
<proteinExistence type="predicted"/>
<dbReference type="EnsemblBacteria" id="ABC22902">
    <property type="protein sequence ID" value="ABC22902"/>
    <property type="gene ID" value="Rru_A2102"/>
</dbReference>
<accession>Q2RSJ3</accession>
<sequence length="87" mass="10360">MNSPFPLHTVHRRRVIDQPCVFLYGCPVNQEAKAQGFWGRVMIELFSVVFLVALIIRFLESRFERRQKRLDKAFRRARYFSISGISR</sequence>
<dbReference type="Proteomes" id="UP000001929">
    <property type="component" value="Chromosome"/>
</dbReference>